<comment type="cofactor">
    <cofactor evidence="4">
        <name>heme</name>
        <dbReference type="ChEBI" id="CHEBI:30413"/>
    </cofactor>
</comment>
<evidence type="ECO:0000256" key="4">
    <source>
        <dbReference type="PIRSR" id="PIRSR602401-1"/>
    </source>
</evidence>
<name>A0AAN6Q4R2_9PEZI</name>
<dbReference type="GO" id="GO:0016705">
    <property type="term" value="F:oxidoreductase activity, acting on paired donors, with incorporation or reduction of molecular oxygen"/>
    <property type="evidence" value="ECO:0007669"/>
    <property type="project" value="InterPro"/>
</dbReference>
<dbReference type="InterPro" id="IPR050121">
    <property type="entry name" value="Cytochrome_P450_monoxygenase"/>
</dbReference>
<dbReference type="Gene3D" id="1.10.630.10">
    <property type="entry name" value="Cytochrome P450"/>
    <property type="match status" value="1"/>
</dbReference>
<feature type="transmembrane region" description="Helical" evidence="5">
    <location>
        <begin position="31"/>
        <end position="54"/>
    </location>
</feature>
<dbReference type="GO" id="GO:0004497">
    <property type="term" value="F:monooxygenase activity"/>
    <property type="evidence" value="ECO:0007669"/>
    <property type="project" value="InterPro"/>
</dbReference>
<keyword evidence="2 4" id="KW-0479">Metal-binding</keyword>
<dbReference type="Pfam" id="PF00067">
    <property type="entry name" value="p450"/>
    <property type="match status" value="1"/>
</dbReference>
<dbReference type="PANTHER" id="PTHR24305:SF227">
    <property type="entry name" value="P450, PUTATIVE (EUROFUNG)-RELATED"/>
    <property type="match status" value="1"/>
</dbReference>
<keyword evidence="7" id="KW-1185">Reference proteome</keyword>
<dbReference type="PANTHER" id="PTHR24305">
    <property type="entry name" value="CYTOCHROME P450"/>
    <property type="match status" value="1"/>
</dbReference>
<organism evidence="6 7">
    <name type="scientific">Parathielavia hyrcaniae</name>
    <dbReference type="NCBI Taxonomy" id="113614"/>
    <lineage>
        <taxon>Eukaryota</taxon>
        <taxon>Fungi</taxon>
        <taxon>Dikarya</taxon>
        <taxon>Ascomycota</taxon>
        <taxon>Pezizomycotina</taxon>
        <taxon>Sordariomycetes</taxon>
        <taxon>Sordariomycetidae</taxon>
        <taxon>Sordariales</taxon>
        <taxon>Chaetomiaceae</taxon>
        <taxon>Parathielavia</taxon>
    </lineage>
</organism>
<evidence type="ECO:0000256" key="1">
    <source>
        <dbReference type="ARBA" id="ARBA00022617"/>
    </source>
</evidence>
<protein>
    <submittedName>
        <fullName evidence="6">Cytochrome P450</fullName>
    </submittedName>
</protein>
<dbReference type="InterPro" id="IPR001128">
    <property type="entry name" value="Cyt_P450"/>
</dbReference>
<keyword evidence="5" id="KW-0812">Transmembrane</keyword>
<keyword evidence="5" id="KW-1133">Transmembrane helix</keyword>
<dbReference type="GO" id="GO:0020037">
    <property type="term" value="F:heme binding"/>
    <property type="evidence" value="ECO:0007669"/>
    <property type="project" value="InterPro"/>
</dbReference>
<proteinExistence type="predicted"/>
<evidence type="ECO:0000256" key="5">
    <source>
        <dbReference type="SAM" id="Phobius"/>
    </source>
</evidence>
<dbReference type="PRINTS" id="PR00385">
    <property type="entry name" value="P450"/>
</dbReference>
<dbReference type="GO" id="GO:0005506">
    <property type="term" value="F:iron ion binding"/>
    <property type="evidence" value="ECO:0007669"/>
    <property type="project" value="InterPro"/>
</dbReference>
<keyword evidence="5" id="KW-0472">Membrane</keyword>
<dbReference type="EMBL" id="MU863634">
    <property type="protein sequence ID" value="KAK4101735.1"/>
    <property type="molecule type" value="Genomic_DNA"/>
</dbReference>
<dbReference type="AlphaFoldDB" id="A0AAN6Q4R2"/>
<feature type="binding site" description="axial binding residue" evidence="4">
    <location>
        <position position="505"/>
    </location>
    <ligand>
        <name>heme</name>
        <dbReference type="ChEBI" id="CHEBI:30413"/>
    </ligand>
    <ligandPart>
        <name>Fe</name>
        <dbReference type="ChEBI" id="CHEBI:18248"/>
    </ligandPart>
</feature>
<keyword evidence="1 4" id="KW-0349">Heme</keyword>
<dbReference type="InterPro" id="IPR002401">
    <property type="entry name" value="Cyt_P450_E_grp-I"/>
</dbReference>
<evidence type="ECO:0000256" key="2">
    <source>
        <dbReference type="ARBA" id="ARBA00022723"/>
    </source>
</evidence>
<gene>
    <name evidence="6" type="ORF">N658DRAFT_566701</name>
</gene>
<evidence type="ECO:0000313" key="7">
    <source>
        <dbReference type="Proteomes" id="UP001305647"/>
    </source>
</evidence>
<accession>A0AAN6Q4R2</accession>
<dbReference type="SUPFAM" id="SSF48264">
    <property type="entry name" value="Cytochrome P450"/>
    <property type="match status" value="1"/>
</dbReference>
<evidence type="ECO:0000313" key="6">
    <source>
        <dbReference type="EMBL" id="KAK4101735.1"/>
    </source>
</evidence>
<dbReference type="FunFam" id="1.10.630.10:FF:000051">
    <property type="entry name" value="Cytochrome P450 monooxygenase (Fum15)"/>
    <property type="match status" value="1"/>
</dbReference>
<reference evidence="6" key="2">
    <citation type="submission" date="2023-05" db="EMBL/GenBank/DDBJ databases">
        <authorList>
            <consortium name="Lawrence Berkeley National Laboratory"/>
            <person name="Steindorff A."/>
            <person name="Hensen N."/>
            <person name="Bonometti L."/>
            <person name="Westerberg I."/>
            <person name="Brannstrom I.O."/>
            <person name="Guillou S."/>
            <person name="Cros-Aarteil S."/>
            <person name="Calhoun S."/>
            <person name="Haridas S."/>
            <person name="Kuo A."/>
            <person name="Mondo S."/>
            <person name="Pangilinan J."/>
            <person name="Riley R."/>
            <person name="Labutti K."/>
            <person name="Andreopoulos B."/>
            <person name="Lipzen A."/>
            <person name="Chen C."/>
            <person name="Yanf M."/>
            <person name="Daum C."/>
            <person name="Ng V."/>
            <person name="Clum A."/>
            <person name="Ohm R."/>
            <person name="Martin F."/>
            <person name="Silar P."/>
            <person name="Natvig D."/>
            <person name="Lalanne C."/>
            <person name="Gautier V."/>
            <person name="Ament-Velasquez S.L."/>
            <person name="Kruys A."/>
            <person name="Hutchinson M.I."/>
            <person name="Powell A.J."/>
            <person name="Barry K."/>
            <person name="Miller A.N."/>
            <person name="Grigoriev I.V."/>
            <person name="Debuchy R."/>
            <person name="Gladieux P."/>
            <person name="Thoren M.H."/>
            <person name="Johannesson H."/>
        </authorList>
    </citation>
    <scope>NUCLEOTIDE SEQUENCE</scope>
    <source>
        <strain evidence="6">CBS 757.83</strain>
    </source>
</reference>
<dbReference type="InterPro" id="IPR036396">
    <property type="entry name" value="Cyt_P450_sf"/>
</dbReference>
<dbReference type="CDD" id="cd11069">
    <property type="entry name" value="CYP_FUM15-like"/>
    <property type="match status" value="1"/>
</dbReference>
<dbReference type="Proteomes" id="UP001305647">
    <property type="component" value="Unassembled WGS sequence"/>
</dbReference>
<comment type="caution">
    <text evidence="6">The sequence shown here is derived from an EMBL/GenBank/DDBJ whole genome shotgun (WGS) entry which is preliminary data.</text>
</comment>
<dbReference type="PRINTS" id="PR00463">
    <property type="entry name" value="EP450I"/>
</dbReference>
<sequence length="565" mass="62670">MFPFRLASVVSIGGAYLLSSGRIPQWPQPGFLAAFAALLGLQFFAWAVYVVILWPKLLSPLRSLPEPTGNSWFMGQFNAIRRHPTGTPMLEWINSIPNNGLIRYLGPFNFERIFVTSPKALAEVLVTKNYDFVKPDQIRYSIGRILGIGILLAEGDDHKAQRRNLLPAFAFRHIKDLYPVFWGKAREGVQALTEHIMQDAAQSPDSEKQTAVVEAGNWASRMTLDIIGVAGLGRDFDAIKNPNNRLTQAYGHVFRPSGQARFLQLLSVLISPKIVNWLPVKRNEDIGVAARMIRAECADIIKEKKQKLAQKELTDVDILSVAIESGGFTDENLVDQLMTFLAAGHETTASAMTWAVYLLSKYPEVQARLRAEVREHLPSVSSSGDGSSTVSSFDIDRMLYLNAVCNEILRYFGPVPLTLRKAVCDTTIQGQFVPKGTQIMLVPWAINRSEALWGADALAFDPERWMRRSDADADAGADSKQHNAASGGATSNYAFMTFLHGPRSCIGQSFAKAEFACLLAAWVGRFGMELHNKEEMDESKIEIRGGVTARPARGMYIKMTVLDGW</sequence>
<keyword evidence="3 4" id="KW-0408">Iron</keyword>
<reference evidence="6" key="1">
    <citation type="journal article" date="2023" name="Mol. Phylogenet. Evol.">
        <title>Genome-scale phylogeny and comparative genomics of the fungal order Sordariales.</title>
        <authorList>
            <person name="Hensen N."/>
            <person name="Bonometti L."/>
            <person name="Westerberg I."/>
            <person name="Brannstrom I.O."/>
            <person name="Guillou S."/>
            <person name="Cros-Aarteil S."/>
            <person name="Calhoun S."/>
            <person name="Haridas S."/>
            <person name="Kuo A."/>
            <person name="Mondo S."/>
            <person name="Pangilinan J."/>
            <person name="Riley R."/>
            <person name="LaButti K."/>
            <person name="Andreopoulos B."/>
            <person name="Lipzen A."/>
            <person name="Chen C."/>
            <person name="Yan M."/>
            <person name="Daum C."/>
            <person name="Ng V."/>
            <person name="Clum A."/>
            <person name="Steindorff A."/>
            <person name="Ohm R.A."/>
            <person name="Martin F."/>
            <person name="Silar P."/>
            <person name="Natvig D.O."/>
            <person name="Lalanne C."/>
            <person name="Gautier V."/>
            <person name="Ament-Velasquez S.L."/>
            <person name="Kruys A."/>
            <person name="Hutchinson M.I."/>
            <person name="Powell A.J."/>
            <person name="Barry K."/>
            <person name="Miller A.N."/>
            <person name="Grigoriev I.V."/>
            <person name="Debuchy R."/>
            <person name="Gladieux P."/>
            <person name="Hiltunen Thoren M."/>
            <person name="Johannesson H."/>
        </authorList>
    </citation>
    <scope>NUCLEOTIDE SEQUENCE</scope>
    <source>
        <strain evidence="6">CBS 757.83</strain>
    </source>
</reference>
<evidence type="ECO:0000256" key="3">
    <source>
        <dbReference type="ARBA" id="ARBA00023004"/>
    </source>
</evidence>